<gene>
    <name evidence="2" type="ORF">NBR_LOCUS3498</name>
</gene>
<dbReference type="Proteomes" id="UP000271162">
    <property type="component" value="Unassembled WGS sequence"/>
</dbReference>
<sequence length="67" mass="7637">MTCTENHRETINRGRGDDCTFRGYGVEKNVENLFVGVTTELCVVGFMLCYTAVILFGRLFRLARKTL</sequence>
<accession>A0A0N4XLU6</accession>
<evidence type="ECO:0000256" key="1">
    <source>
        <dbReference type="SAM" id="Phobius"/>
    </source>
</evidence>
<evidence type="ECO:0000313" key="3">
    <source>
        <dbReference type="Proteomes" id="UP000271162"/>
    </source>
</evidence>
<reference evidence="2 3" key="2">
    <citation type="submission" date="2018-11" db="EMBL/GenBank/DDBJ databases">
        <authorList>
            <consortium name="Pathogen Informatics"/>
        </authorList>
    </citation>
    <scope>NUCLEOTIDE SEQUENCE [LARGE SCALE GENOMIC DNA]</scope>
</reference>
<feature type="transmembrane region" description="Helical" evidence="1">
    <location>
        <begin position="33"/>
        <end position="57"/>
    </location>
</feature>
<protein>
    <submittedName>
        <fullName evidence="2 4">Uncharacterized protein</fullName>
    </submittedName>
</protein>
<keyword evidence="1" id="KW-0812">Transmembrane</keyword>
<proteinExistence type="predicted"/>
<evidence type="ECO:0000313" key="2">
    <source>
        <dbReference type="EMBL" id="VDL67087.1"/>
    </source>
</evidence>
<name>A0A0N4XLU6_NIPBR</name>
<reference evidence="4" key="1">
    <citation type="submission" date="2017-02" db="UniProtKB">
        <authorList>
            <consortium name="WormBaseParasite"/>
        </authorList>
    </citation>
    <scope>IDENTIFICATION</scope>
</reference>
<keyword evidence="1" id="KW-1133">Transmembrane helix</keyword>
<dbReference type="EMBL" id="UYSL01005291">
    <property type="protein sequence ID" value="VDL67087.1"/>
    <property type="molecule type" value="Genomic_DNA"/>
</dbReference>
<organism evidence="4">
    <name type="scientific">Nippostrongylus brasiliensis</name>
    <name type="common">Rat hookworm</name>
    <dbReference type="NCBI Taxonomy" id="27835"/>
    <lineage>
        <taxon>Eukaryota</taxon>
        <taxon>Metazoa</taxon>
        <taxon>Ecdysozoa</taxon>
        <taxon>Nematoda</taxon>
        <taxon>Chromadorea</taxon>
        <taxon>Rhabditida</taxon>
        <taxon>Rhabditina</taxon>
        <taxon>Rhabditomorpha</taxon>
        <taxon>Strongyloidea</taxon>
        <taxon>Heligmosomidae</taxon>
        <taxon>Nippostrongylus</taxon>
    </lineage>
</organism>
<dbReference type="WBParaSite" id="NBR_0000349801-mRNA-1">
    <property type="protein sequence ID" value="NBR_0000349801-mRNA-1"/>
    <property type="gene ID" value="NBR_0000349801"/>
</dbReference>
<keyword evidence="1" id="KW-0472">Membrane</keyword>
<keyword evidence="3" id="KW-1185">Reference proteome</keyword>
<dbReference type="AlphaFoldDB" id="A0A0N4XLU6"/>
<evidence type="ECO:0000313" key="4">
    <source>
        <dbReference type="WBParaSite" id="NBR_0000349801-mRNA-1"/>
    </source>
</evidence>